<dbReference type="Gramene" id="OB07G31950.1">
    <property type="protein sequence ID" value="OB07G31950.1"/>
    <property type="gene ID" value="OB07G31950"/>
</dbReference>
<keyword evidence="2" id="KW-1185">Reference proteome</keyword>
<evidence type="ECO:0000313" key="2">
    <source>
        <dbReference type="Proteomes" id="UP000006038"/>
    </source>
</evidence>
<accession>J3MP63</accession>
<dbReference type="AlphaFoldDB" id="J3MP63"/>
<reference evidence="1" key="1">
    <citation type="journal article" date="2013" name="Nat. Commun.">
        <title>Whole-genome sequencing of Oryza brachyantha reveals mechanisms underlying Oryza genome evolution.</title>
        <authorList>
            <person name="Chen J."/>
            <person name="Huang Q."/>
            <person name="Gao D."/>
            <person name="Wang J."/>
            <person name="Lang Y."/>
            <person name="Liu T."/>
            <person name="Li B."/>
            <person name="Bai Z."/>
            <person name="Luis Goicoechea J."/>
            <person name="Liang C."/>
            <person name="Chen C."/>
            <person name="Zhang W."/>
            <person name="Sun S."/>
            <person name="Liao Y."/>
            <person name="Zhang X."/>
            <person name="Yang L."/>
            <person name="Song C."/>
            <person name="Wang M."/>
            <person name="Shi J."/>
            <person name="Liu G."/>
            <person name="Liu J."/>
            <person name="Zhou H."/>
            <person name="Zhou W."/>
            <person name="Yu Q."/>
            <person name="An N."/>
            <person name="Chen Y."/>
            <person name="Cai Q."/>
            <person name="Wang B."/>
            <person name="Liu B."/>
            <person name="Min J."/>
            <person name="Huang Y."/>
            <person name="Wu H."/>
            <person name="Li Z."/>
            <person name="Zhang Y."/>
            <person name="Yin Y."/>
            <person name="Song W."/>
            <person name="Jiang J."/>
            <person name="Jackson S.A."/>
            <person name="Wing R.A."/>
            <person name="Wang J."/>
            <person name="Chen M."/>
        </authorList>
    </citation>
    <scope>NUCLEOTIDE SEQUENCE [LARGE SCALE GENOMIC DNA]</scope>
    <source>
        <strain evidence="1">cv. IRGC 101232</strain>
    </source>
</reference>
<sequence>KRAFRGIPWAVRTGRRPAAAGEVPRCSPGSAFTPLLFLFWFGCRLRPAAEMFFGRAANFFSRSLGHRLQIDRDTGYC</sequence>
<evidence type="ECO:0000313" key="1">
    <source>
        <dbReference type="EnsemblPlants" id="OB07G31950.1"/>
    </source>
</evidence>
<dbReference type="EnsemblPlants" id="OB07G31950.1">
    <property type="protein sequence ID" value="OB07G31950.1"/>
    <property type="gene ID" value="OB07G31950"/>
</dbReference>
<organism evidence="1">
    <name type="scientific">Oryza brachyantha</name>
    <name type="common">malo sina</name>
    <dbReference type="NCBI Taxonomy" id="4533"/>
    <lineage>
        <taxon>Eukaryota</taxon>
        <taxon>Viridiplantae</taxon>
        <taxon>Streptophyta</taxon>
        <taxon>Embryophyta</taxon>
        <taxon>Tracheophyta</taxon>
        <taxon>Spermatophyta</taxon>
        <taxon>Magnoliopsida</taxon>
        <taxon>Liliopsida</taxon>
        <taxon>Poales</taxon>
        <taxon>Poaceae</taxon>
        <taxon>BOP clade</taxon>
        <taxon>Oryzoideae</taxon>
        <taxon>Oryzeae</taxon>
        <taxon>Oryzinae</taxon>
        <taxon>Oryza</taxon>
    </lineage>
</organism>
<reference evidence="1" key="2">
    <citation type="submission" date="2013-04" db="UniProtKB">
        <authorList>
            <consortium name="EnsemblPlants"/>
        </authorList>
    </citation>
    <scope>IDENTIFICATION</scope>
</reference>
<dbReference type="Proteomes" id="UP000006038">
    <property type="component" value="Chromosome 7"/>
</dbReference>
<proteinExistence type="predicted"/>
<dbReference type="HOGENOM" id="CLU_2645327_0_0_1"/>
<name>J3MP63_ORYBR</name>
<protein>
    <submittedName>
        <fullName evidence="1">Uncharacterized protein</fullName>
    </submittedName>
</protein>